<dbReference type="InterPro" id="IPR033120">
    <property type="entry name" value="HOTDOG_ACOT"/>
</dbReference>
<evidence type="ECO:0000313" key="5">
    <source>
        <dbReference type="EMBL" id="MCA6064563.1"/>
    </source>
</evidence>
<dbReference type="PANTHER" id="PTHR11049:SF16">
    <property type="entry name" value="PROTEIN VDLD"/>
    <property type="match status" value="1"/>
</dbReference>
<comment type="similarity">
    <text evidence="1">Belongs to the acyl coenzyme A hydrolase family.</text>
</comment>
<accession>A0ABS7ZTK1</accession>
<evidence type="ECO:0000256" key="1">
    <source>
        <dbReference type="ARBA" id="ARBA00010458"/>
    </source>
</evidence>
<keyword evidence="2 3" id="KW-0378">Hydrolase</keyword>
<dbReference type="SUPFAM" id="SSF54637">
    <property type="entry name" value="Thioesterase/thiol ester dehydrase-isomerase"/>
    <property type="match status" value="1"/>
</dbReference>
<dbReference type="Pfam" id="PF03061">
    <property type="entry name" value="4HBT"/>
    <property type="match status" value="1"/>
</dbReference>
<dbReference type="InterPro" id="IPR029069">
    <property type="entry name" value="HotDog_dom_sf"/>
</dbReference>
<reference evidence="5 6" key="1">
    <citation type="submission" date="2020-12" db="EMBL/GenBank/DDBJ databases">
        <title>Novel Thalassolituus-related marine hydrocarbonoclastic bacteria mediated algae-derived hydrocarbons mineralization in twilight zone of the northern South China Sea.</title>
        <authorList>
            <person name="Dong C."/>
        </authorList>
    </citation>
    <scope>NUCLEOTIDE SEQUENCE [LARGE SCALE GENOMIC DNA]</scope>
    <source>
        <strain evidence="5 6">IMCC1826</strain>
    </source>
</reference>
<dbReference type="Gene3D" id="3.10.129.10">
    <property type="entry name" value="Hotdog Thioesterase"/>
    <property type="match status" value="1"/>
</dbReference>
<dbReference type="PROSITE" id="PS51770">
    <property type="entry name" value="HOTDOG_ACOT"/>
    <property type="match status" value="1"/>
</dbReference>
<organism evidence="5 6">
    <name type="scientific">Thalassolituus marinus</name>
    <dbReference type="NCBI Taxonomy" id="671053"/>
    <lineage>
        <taxon>Bacteria</taxon>
        <taxon>Pseudomonadati</taxon>
        <taxon>Pseudomonadota</taxon>
        <taxon>Gammaproteobacteria</taxon>
        <taxon>Oceanospirillales</taxon>
        <taxon>Oceanospirillaceae</taxon>
        <taxon>Thalassolituus</taxon>
    </lineage>
</organism>
<feature type="domain" description="HotDog ACOT-type" evidence="4">
    <location>
        <begin position="2"/>
        <end position="114"/>
    </location>
</feature>
<gene>
    <name evidence="5" type="ORF">I9W95_13190</name>
</gene>
<protein>
    <submittedName>
        <fullName evidence="5">Acyl-CoA thioesterase</fullName>
    </submittedName>
</protein>
<dbReference type="RefSeq" id="WP_225675657.1">
    <property type="nucleotide sequence ID" value="NZ_JAEDAH010000088.1"/>
</dbReference>
<evidence type="ECO:0000256" key="3">
    <source>
        <dbReference type="PROSITE-ProRule" id="PRU01106"/>
    </source>
</evidence>
<dbReference type="InterPro" id="IPR040170">
    <property type="entry name" value="Cytosol_ACT"/>
</dbReference>
<dbReference type="Proteomes" id="UP000714380">
    <property type="component" value="Unassembled WGS sequence"/>
</dbReference>
<dbReference type="EMBL" id="JAEDAH010000088">
    <property type="protein sequence ID" value="MCA6064563.1"/>
    <property type="molecule type" value="Genomic_DNA"/>
</dbReference>
<evidence type="ECO:0000313" key="6">
    <source>
        <dbReference type="Proteomes" id="UP000714380"/>
    </source>
</evidence>
<evidence type="ECO:0000259" key="4">
    <source>
        <dbReference type="PROSITE" id="PS51770"/>
    </source>
</evidence>
<dbReference type="CDD" id="cd03442">
    <property type="entry name" value="BFIT_BACH"/>
    <property type="match status" value="1"/>
</dbReference>
<name>A0ABS7ZTK1_9GAMM</name>
<dbReference type="PANTHER" id="PTHR11049">
    <property type="entry name" value="ACYL COENZYME A THIOESTER HYDROLASE"/>
    <property type="match status" value="1"/>
</dbReference>
<dbReference type="InterPro" id="IPR006683">
    <property type="entry name" value="Thioestr_dom"/>
</dbReference>
<sequence length="174" mass="19815">MQSIQTEMTELVTPDMANFSGKMHGGELLKLLDKVAYTCAMRYSGFYAVTLSVDNVLFKEPIYIGELISFLATVNFTGNTSMEIGIKVVAENIKNKTVRHTHSCYFTMVAMGDEGRPVKVPKLELRDEDQIRRWNKALKRREAQRKLQAMLKAIEQDDDSDDFDFDDLPLIPCP</sequence>
<proteinExistence type="inferred from homology"/>
<comment type="caution">
    <text evidence="5">The sequence shown here is derived from an EMBL/GenBank/DDBJ whole genome shotgun (WGS) entry which is preliminary data.</text>
</comment>
<evidence type="ECO:0000256" key="2">
    <source>
        <dbReference type="ARBA" id="ARBA00022801"/>
    </source>
</evidence>
<keyword evidence="6" id="KW-1185">Reference proteome</keyword>